<dbReference type="PROSITE" id="PS51257">
    <property type="entry name" value="PROKAR_LIPOPROTEIN"/>
    <property type="match status" value="1"/>
</dbReference>
<dbReference type="InterPro" id="IPR039424">
    <property type="entry name" value="SBP_5"/>
</dbReference>
<dbReference type="InterPro" id="IPR030678">
    <property type="entry name" value="Peptide/Ni-bd"/>
</dbReference>
<comment type="caution">
    <text evidence="6">The sequence shown here is derived from an EMBL/GenBank/DDBJ whole genome shotgun (WGS) entry which is preliminary data.</text>
</comment>
<evidence type="ECO:0000256" key="4">
    <source>
        <dbReference type="ARBA" id="ARBA00022729"/>
    </source>
</evidence>
<dbReference type="PIRSF" id="PIRSF002741">
    <property type="entry name" value="MppA"/>
    <property type="match status" value="1"/>
</dbReference>
<sequence>MGSRSLRTLICSLTFAILASCSIPPSSDRLVLINGPEPESLDPHVITGQPEGRICKALFEGLTAEDKNGTVVPGIAQEWTVSPDGRVYRFTLRQSCWSDGSPLTAHDFVASWQRALDPQMAAKYADLFYFIENAEAYNTGRLRDFSQVGVRVIDSRTLEIRLVGPTPFFPSLCAQPIFFPVPLTIIKKHGENWIKPGKLIGNGPYLLDSWQINDRIVLRKNPRYWRADTVRIPWIEALAVTRASTAFNLFASGKADLVLDKGLIPTFFLSELRNKPYFHSAPFLATYFYRINVTSPPLKDPRVRKALALAIDRERLIRTITRGGELPAHSLTPPGIPGYSPPNGSGYDPERARALLADSGFPKGRGFPPLTLLYNSGEQNEQIATEIQAFWHQILGISVSLRNQEWKVYLNSVQSLSYQIARSSWVGDYEDPFTFLGCFLRNSGNNNTGWSNARYEKLLAEATLTLDPKERFFLLQKAEAILVDEELPIIPIYFYSGIMLYDGSRIGGIAANLLDEHPFREFYFRRSAGSFSSNLAPREQ</sequence>
<comment type="subcellular location">
    <subcellularLocation>
        <location evidence="1">Cell envelope</location>
    </subcellularLocation>
</comment>
<dbReference type="GO" id="GO:0043190">
    <property type="term" value="C:ATP-binding cassette (ABC) transporter complex"/>
    <property type="evidence" value="ECO:0007669"/>
    <property type="project" value="InterPro"/>
</dbReference>
<dbReference type="EMBL" id="CABFUZ020000260">
    <property type="protein sequence ID" value="VVM08518.1"/>
    <property type="molecule type" value="Genomic_DNA"/>
</dbReference>
<dbReference type="FunFam" id="3.10.105.10:FF:000001">
    <property type="entry name" value="Oligopeptide ABC transporter, oligopeptide-binding protein"/>
    <property type="match status" value="1"/>
</dbReference>
<protein>
    <submittedName>
        <fullName evidence="6">Periplasmic oligopeptide-binding protein</fullName>
    </submittedName>
</protein>
<reference evidence="6" key="1">
    <citation type="submission" date="2019-09" db="EMBL/GenBank/DDBJ databases">
        <authorList>
            <person name="Cremers G."/>
        </authorList>
    </citation>
    <scope>NUCLEOTIDE SEQUENCE [LARGE SCALE GENOMIC DNA]</scope>
    <source>
        <strain evidence="6">3B</strain>
    </source>
</reference>
<gene>
    <name evidence="6" type="primary">oppA</name>
    <name evidence="6" type="ORF">MAMC_02232</name>
</gene>
<dbReference type="InterPro" id="IPR000914">
    <property type="entry name" value="SBP_5_dom"/>
</dbReference>
<feature type="domain" description="Solute-binding protein family 5" evidence="5">
    <location>
        <begin position="70"/>
        <end position="447"/>
    </location>
</feature>
<dbReference type="RefSeq" id="WP_142526099.1">
    <property type="nucleotide sequence ID" value="NZ_CABFUZ020000260.1"/>
</dbReference>
<keyword evidence="4" id="KW-0732">Signal</keyword>
<evidence type="ECO:0000313" key="6">
    <source>
        <dbReference type="EMBL" id="VVM08518.1"/>
    </source>
</evidence>
<dbReference type="PANTHER" id="PTHR30290:SF83">
    <property type="entry name" value="ABC TRANSPORTER SUBSTRATE-BINDING PROTEIN"/>
    <property type="match status" value="1"/>
</dbReference>
<accession>A0A5E6MGA8</accession>
<keyword evidence="7" id="KW-1185">Reference proteome</keyword>
<evidence type="ECO:0000256" key="1">
    <source>
        <dbReference type="ARBA" id="ARBA00004196"/>
    </source>
</evidence>
<dbReference type="GO" id="GO:1904680">
    <property type="term" value="F:peptide transmembrane transporter activity"/>
    <property type="evidence" value="ECO:0007669"/>
    <property type="project" value="TreeGrafter"/>
</dbReference>
<comment type="similarity">
    <text evidence="2">Belongs to the bacterial solute-binding protein 5 family.</text>
</comment>
<dbReference type="CDD" id="cd08504">
    <property type="entry name" value="PBP2_OppA"/>
    <property type="match status" value="1"/>
</dbReference>
<dbReference type="GO" id="GO:0030288">
    <property type="term" value="C:outer membrane-bounded periplasmic space"/>
    <property type="evidence" value="ECO:0007669"/>
    <property type="project" value="UniProtKB-ARBA"/>
</dbReference>
<dbReference type="Gene3D" id="3.10.105.10">
    <property type="entry name" value="Dipeptide-binding Protein, Domain 3"/>
    <property type="match status" value="1"/>
</dbReference>
<dbReference type="Gene3D" id="3.90.76.10">
    <property type="entry name" value="Dipeptide-binding Protein, Domain 1"/>
    <property type="match status" value="1"/>
</dbReference>
<dbReference type="Gene3D" id="3.40.190.10">
    <property type="entry name" value="Periplasmic binding protein-like II"/>
    <property type="match status" value="1"/>
</dbReference>
<evidence type="ECO:0000256" key="3">
    <source>
        <dbReference type="ARBA" id="ARBA00022448"/>
    </source>
</evidence>
<evidence type="ECO:0000259" key="5">
    <source>
        <dbReference type="Pfam" id="PF00496"/>
    </source>
</evidence>
<dbReference type="SUPFAM" id="SSF53850">
    <property type="entry name" value="Periplasmic binding protein-like II"/>
    <property type="match status" value="1"/>
</dbReference>
<dbReference type="GO" id="GO:0015833">
    <property type="term" value="P:peptide transport"/>
    <property type="evidence" value="ECO:0007669"/>
    <property type="project" value="TreeGrafter"/>
</dbReference>
<proteinExistence type="inferred from homology"/>
<evidence type="ECO:0000313" key="7">
    <source>
        <dbReference type="Proteomes" id="UP000381693"/>
    </source>
</evidence>
<evidence type="ECO:0000256" key="2">
    <source>
        <dbReference type="ARBA" id="ARBA00005695"/>
    </source>
</evidence>
<dbReference type="PANTHER" id="PTHR30290">
    <property type="entry name" value="PERIPLASMIC BINDING COMPONENT OF ABC TRANSPORTER"/>
    <property type="match status" value="1"/>
</dbReference>
<name>A0A5E6MGA8_9BACT</name>
<keyword evidence="3" id="KW-0813">Transport</keyword>
<dbReference type="FunFam" id="3.90.76.10:FF:000001">
    <property type="entry name" value="Oligopeptide ABC transporter substrate-binding protein"/>
    <property type="match status" value="1"/>
</dbReference>
<dbReference type="Proteomes" id="UP000381693">
    <property type="component" value="Unassembled WGS sequence"/>
</dbReference>
<dbReference type="OrthoDB" id="137511at2"/>
<organism evidence="6 7">
    <name type="scientific">Methylacidimicrobium cyclopophantes</name>
    <dbReference type="NCBI Taxonomy" id="1041766"/>
    <lineage>
        <taxon>Bacteria</taxon>
        <taxon>Pseudomonadati</taxon>
        <taxon>Verrucomicrobiota</taxon>
        <taxon>Methylacidimicrobium</taxon>
    </lineage>
</organism>
<dbReference type="AlphaFoldDB" id="A0A5E6MGA8"/>
<dbReference type="Pfam" id="PF00496">
    <property type="entry name" value="SBP_bac_5"/>
    <property type="match status" value="1"/>
</dbReference>